<keyword evidence="3" id="KW-1185">Reference proteome</keyword>
<dbReference type="EMBL" id="VJMH01005861">
    <property type="protein sequence ID" value="KAF0692647.1"/>
    <property type="molecule type" value="Genomic_DNA"/>
</dbReference>
<evidence type="ECO:0000313" key="2">
    <source>
        <dbReference type="EMBL" id="VFT93062.1"/>
    </source>
</evidence>
<protein>
    <submittedName>
        <fullName evidence="2">Aste57867_16286 protein</fullName>
    </submittedName>
</protein>
<reference evidence="1" key="2">
    <citation type="submission" date="2019-06" db="EMBL/GenBank/DDBJ databases">
        <title>Genomics analysis of Aphanomyces spp. identifies a new class of oomycete effector associated with host adaptation.</title>
        <authorList>
            <person name="Gaulin E."/>
        </authorList>
    </citation>
    <scope>NUCLEOTIDE SEQUENCE</scope>
    <source>
        <strain evidence="1">CBS 578.67</strain>
    </source>
</reference>
<dbReference type="OrthoDB" id="64612at2759"/>
<sequence length="218" mass="23557">MMRFDMSESSSSDSSASAASLTRFAASSLSPTWFDISMLHEFNVTLSHVSGPARAPEYILNASLVAFGQGSRYYVSKSYSSLRGFRRALARAVSAGVDGGCRCQGTSCIFAASADAHLSAKKLSCIEILGIGIRGSSEKKQNEVASFVAAVATTMHAVDKSLWSNQCQFLKLVAFFFETMAQASCKAMKASRSRNLNLTLKGWHHDRTKNYGAGITYD</sequence>
<dbReference type="Proteomes" id="UP000332933">
    <property type="component" value="Unassembled WGS sequence"/>
</dbReference>
<evidence type="ECO:0000313" key="3">
    <source>
        <dbReference type="Proteomes" id="UP000332933"/>
    </source>
</evidence>
<proteinExistence type="predicted"/>
<dbReference type="AlphaFoldDB" id="A0A485L629"/>
<evidence type="ECO:0000313" key="1">
    <source>
        <dbReference type="EMBL" id="KAF0692647.1"/>
    </source>
</evidence>
<name>A0A485L629_9STRA</name>
<dbReference type="EMBL" id="CAADRA010005882">
    <property type="protein sequence ID" value="VFT93062.1"/>
    <property type="molecule type" value="Genomic_DNA"/>
</dbReference>
<gene>
    <name evidence="2" type="primary">Aste57867_16286</name>
    <name evidence="1" type="ORF">As57867_016229</name>
    <name evidence="2" type="ORF">ASTE57867_16286</name>
</gene>
<reference evidence="2 3" key="1">
    <citation type="submission" date="2019-03" db="EMBL/GenBank/DDBJ databases">
        <authorList>
            <person name="Gaulin E."/>
            <person name="Dumas B."/>
        </authorList>
    </citation>
    <scope>NUCLEOTIDE SEQUENCE [LARGE SCALE GENOMIC DNA]</scope>
    <source>
        <strain evidence="2">CBS 568.67</strain>
    </source>
</reference>
<organism evidence="2 3">
    <name type="scientific">Aphanomyces stellatus</name>
    <dbReference type="NCBI Taxonomy" id="120398"/>
    <lineage>
        <taxon>Eukaryota</taxon>
        <taxon>Sar</taxon>
        <taxon>Stramenopiles</taxon>
        <taxon>Oomycota</taxon>
        <taxon>Saprolegniomycetes</taxon>
        <taxon>Saprolegniales</taxon>
        <taxon>Verrucalvaceae</taxon>
        <taxon>Aphanomyces</taxon>
    </lineage>
</organism>
<accession>A0A485L629</accession>